<evidence type="ECO:0000256" key="2">
    <source>
        <dbReference type="ARBA" id="ARBA00006375"/>
    </source>
</evidence>
<sequence>MKWTMSENQSNISSMNPEEDGKKILTKNHQLIKYLIAGGFGGICATLCGHPLDTLKVRMQAKPMEYTNAWSTLTKIIHTEGPTGLYKGVMPPLLGVIPMFGLSFLSFGLGKNFFTNSIQKNDAELKPYQIILAGMFSGLATIPLSVPGERIKCLLQMQTGKMKKYSGFVDCAIKLYRKGGIKNFYVGTCVTILRDVPAGGAYFGAYDLTMKYISYHYAETMMWKPIIAGGFAGMANWIVAMPADVLKSRLQISSMDKYPHGIRSLLPIILREEGARTLYRGVIPIMMRAIPANASCFLGIEIAMKFIEFYIPWL</sequence>
<dbReference type="EMBL" id="JAQQBS010001423">
    <property type="protein sequence ID" value="KAK0160708.1"/>
    <property type="molecule type" value="Genomic_DNA"/>
</dbReference>
<feature type="transmembrane region" description="Helical" evidence="11">
    <location>
        <begin position="31"/>
        <end position="52"/>
    </location>
</feature>
<evidence type="ECO:0000313" key="13">
    <source>
        <dbReference type="Proteomes" id="UP001168990"/>
    </source>
</evidence>
<dbReference type="PANTHER" id="PTHR45624:SF4">
    <property type="entry name" value="CONGESTED-LIKE TRACHEA PROTEIN-RELATED"/>
    <property type="match status" value="1"/>
</dbReference>
<evidence type="ECO:0000256" key="5">
    <source>
        <dbReference type="ARBA" id="ARBA00022737"/>
    </source>
</evidence>
<name>A0AA39F1L6_9HYME</name>
<dbReference type="Gene3D" id="1.50.40.10">
    <property type="entry name" value="Mitochondrial carrier domain"/>
    <property type="match status" value="2"/>
</dbReference>
<dbReference type="Pfam" id="PF00153">
    <property type="entry name" value="Mito_carr"/>
    <property type="match status" value="3"/>
</dbReference>
<dbReference type="InterPro" id="IPR018108">
    <property type="entry name" value="MCP_transmembrane"/>
</dbReference>
<dbReference type="GO" id="GO:1902603">
    <property type="term" value="P:carnitine transmembrane transport"/>
    <property type="evidence" value="ECO:0007669"/>
    <property type="project" value="TreeGrafter"/>
</dbReference>
<proteinExistence type="inferred from homology"/>
<accession>A0AA39F1L6</accession>
<keyword evidence="5" id="KW-0677">Repeat</keyword>
<dbReference type="GO" id="GO:0031966">
    <property type="term" value="C:mitochondrial membrane"/>
    <property type="evidence" value="ECO:0007669"/>
    <property type="project" value="UniProtKB-SubCell"/>
</dbReference>
<comment type="subcellular location">
    <subcellularLocation>
        <location evidence="1">Mitochondrion membrane</location>
        <topology evidence="1">Multi-pass membrane protein</topology>
    </subcellularLocation>
</comment>
<evidence type="ECO:0000256" key="6">
    <source>
        <dbReference type="ARBA" id="ARBA00022989"/>
    </source>
</evidence>
<feature type="repeat" description="Solcar" evidence="9">
    <location>
        <begin position="29"/>
        <end position="113"/>
    </location>
</feature>
<keyword evidence="4 9" id="KW-0812">Transmembrane</keyword>
<protein>
    <recommendedName>
        <fullName evidence="14">Mitochondrial carnitine/acylcarnitine carrier protein</fullName>
    </recommendedName>
</protein>
<dbReference type="SUPFAM" id="SSF103506">
    <property type="entry name" value="Mitochondrial carrier"/>
    <property type="match status" value="1"/>
</dbReference>
<comment type="similarity">
    <text evidence="2 10">Belongs to the mitochondrial carrier (TC 2.A.29) family.</text>
</comment>
<evidence type="ECO:0000256" key="9">
    <source>
        <dbReference type="PROSITE-ProRule" id="PRU00282"/>
    </source>
</evidence>
<dbReference type="Proteomes" id="UP001168990">
    <property type="component" value="Unassembled WGS sequence"/>
</dbReference>
<keyword evidence="7" id="KW-0496">Mitochondrion</keyword>
<dbReference type="InterPro" id="IPR050567">
    <property type="entry name" value="Mitochondrial_Carrier"/>
</dbReference>
<organism evidence="12 13">
    <name type="scientific">Microctonus aethiopoides</name>
    <dbReference type="NCBI Taxonomy" id="144406"/>
    <lineage>
        <taxon>Eukaryota</taxon>
        <taxon>Metazoa</taxon>
        <taxon>Ecdysozoa</taxon>
        <taxon>Arthropoda</taxon>
        <taxon>Hexapoda</taxon>
        <taxon>Insecta</taxon>
        <taxon>Pterygota</taxon>
        <taxon>Neoptera</taxon>
        <taxon>Endopterygota</taxon>
        <taxon>Hymenoptera</taxon>
        <taxon>Apocrita</taxon>
        <taxon>Ichneumonoidea</taxon>
        <taxon>Braconidae</taxon>
        <taxon>Euphorinae</taxon>
        <taxon>Microctonus</taxon>
    </lineage>
</organism>
<keyword evidence="3 10" id="KW-0813">Transport</keyword>
<feature type="repeat" description="Solcar" evidence="9">
    <location>
        <begin position="125"/>
        <end position="212"/>
    </location>
</feature>
<dbReference type="PROSITE" id="PS50920">
    <property type="entry name" value="SOLCAR"/>
    <property type="match status" value="3"/>
</dbReference>
<evidence type="ECO:0000256" key="7">
    <source>
        <dbReference type="ARBA" id="ARBA00023128"/>
    </source>
</evidence>
<reference evidence="12" key="2">
    <citation type="submission" date="2023-03" db="EMBL/GenBank/DDBJ databases">
        <authorList>
            <person name="Inwood S.N."/>
            <person name="Skelly J.G."/>
            <person name="Guhlin J."/>
            <person name="Harrop T.W.R."/>
            <person name="Goldson S.G."/>
            <person name="Dearden P.K."/>
        </authorList>
    </citation>
    <scope>NUCLEOTIDE SEQUENCE</scope>
    <source>
        <strain evidence="12">Irish</strain>
        <tissue evidence="12">Whole body</tissue>
    </source>
</reference>
<dbReference type="InterPro" id="IPR023395">
    <property type="entry name" value="MCP_dom_sf"/>
</dbReference>
<evidence type="ECO:0000256" key="4">
    <source>
        <dbReference type="ARBA" id="ARBA00022692"/>
    </source>
</evidence>
<evidence type="ECO:0000256" key="11">
    <source>
        <dbReference type="SAM" id="Phobius"/>
    </source>
</evidence>
<comment type="caution">
    <text evidence="12">The sequence shown here is derived from an EMBL/GenBank/DDBJ whole genome shotgun (WGS) entry which is preliminary data.</text>
</comment>
<dbReference type="GO" id="GO:0006839">
    <property type="term" value="P:mitochondrial transport"/>
    <property type="evidence" value="ECO:0007669"/>
    <property type="project" value="TreeGrafter"/>
</dbReference>
<keyword evidence="13" id="KW-1185">Reference proteome</keyword>
<dbReference type="AlphaFoldDB" id="A0AA39F1L6"/>
<evidence type="ECO:0000313" key="12">
    <source>
        <dbReference type="EMBL" id="KAK0160708.1"/>
    </source>
</evidence>
<dbReference type="GO" id="GO:0015227">
    <property type="term" value="F:O-acyl-L-carnitine transmembrane transporter activity"/>
    <property type="evidence" value="ECO:0007669"/>
    <property type="project" value="TreeGrafter"/>
</dbReference>
<evidence type="ECO:0008006" key="14">
    <source>
        <dbReference type="Google" id="ProtNLM"/>
    </source>
</evidence>
<evidence type="ECO:0000256" key="10">
    <source>
        <dbReference type="RuleBase" id="RU000488"/>
    </source>
</evidence>
<evidence type="ECO:0000256" key="3">
    <source>
        <dbReference type="ARBA" id="ARBA00022448"/>
    </source>
</evidence>
<gene>
    <name evidence="12" type="ORF">PV328_008091</name>
</gene>
<keyword evidence="6 11" id="KW-1133">Transmembrane helix</keyword>
<dbReference type="PANTHER" id="PTHR45624">
    <property type="entry name" value="MITOCHONDRIAL BASIC AMINO ACIDS TRANSPORTER-RELATED"/>
    <property type="match status" value="1"/>
</dbReference>
<reference evidence="12" key="1">
    <citation type="journal article" date="2023" name="bioRxiv">
        <title>Scaffold-level genome assemblies of two parasitoid biocontrol wasps reveal the parthenogenesis mechanism and an associated novel virus.</title>
        <authorList>
            <person name="Inwood S."/>
            <person name="Skelly J."/>
            <person name="Guhlin J."/>
            <person name="Harrop T."/>
            <person name="Goldson S."/>
            <person name="Dearden P."/>
        </authorList>
    </citation>
    <scope>NUCLEOTIDE SEQUENCE</scope>
    <source>
        <strain evidence="12">Irish</strain>
        <tissue evidence="12">Whole body</tissue>
    </source>
</reference>
<feature type="transmembrane region" description="Helical" evidence="11">
    <location>
        <begin position="89"/>
        <end position="109"/>
    </location>
</feature>
<keyword evidence="8 9" id="KW-0472">Membrane</keyword>
<evidence type="ECO:0000256" key="1">
    <source>
        <dbReference type="ARBA" id="ARBA00004225"/>
    </source>
</evidence>
<feature type="repeat" description="Solcar" evidence="9">
    <location>
        <begin position="220"/>
        <end position="306"/>
    </location>
</feature>
<evidence type="ECO:0000256" key="8">
    <source>
        <dbReference type="ARBA" id="ARBA00023136"/>
    </source>
</evidence>